<dbReference type="GeneID" id="16194252"/>
<evidence type="ECO:0000313" key="2">
    <source>
        <dbReference type="Proteomes" id="UP000203449"/>
    </source>
</evidence>
<sequence>MAIQFEQLDDLVKKGTNTTSTFHQLSDGTLAFFVFLGLQGGLIRYEVKSQESELVDDSLPFEAFGRKFVKPQPNENIIYATPGNDSNGDYSINQNEIIRIDPTVPSYESVDSIDTGLDDPQAAGIGGDAYFWGGGQVGTTDSPPNPEVYRIDGETGSTTEVGTLSPSIANAPFDTLEDGTVLTFGGISSDGDEPDKDGTSAVYKVDPTVPSQEKIGDMNDGSGNPVYAYRAFGGILEDDMYIFGGSVGTDNNFEDTYHSEVWRVDLDTFEVSTFAQMQQDVIDTIPGYDNLNNNLYSFGGTNPGPDEVADVYRIVGPNTTDALLLEENLALRGRDVSAGDDAVLYSPQFARGESIPSIGDDIAVVRDGDGQA</sequence>
<keyword evidence="2" id="KW-1185">Reference proteome</keyword>
<dbReference type="RefSeq" id="YP_008058727.1">
    <property type="nucleotide sequence ID" value="NC_021322.1"/>
</dbReference>
<organism evidence="1 2">
    <name type="scientific">Haloarcula hispanica tailed virus 1</name>
    <dbReference type="NCBI Taxonomy" id="1273750"/>
    <lineage>
        <taxon>Viruses</taxon>
        <taxon>Duplodnaviria</taxon>
        <taxon>Heunggongvirae</taxon>
        <taxon>Uroviricota</taxon>
        <taxon>Caudoviricetes</taxon>
        <taxon>Madisaviridae</taxon>
        <taxon>Clampvirus</taxon>
        <taxon>Clampvirus italiense</taxon>
        <taxon>Clampvirus HHTV1</taxon>
    </lineage>
</organism>
<reference evidence="1 2" key="1">
    <citation type="submission" date="2012-12" db="EMBL/GenBank/DDBJ databases">
        <authorList>
            <person name="Sencilo A."/>
            <person name="Jacobs-Sera D."/>
            <person name="Russell D.A."/>
            <person name="Ko C."/>
            <person name="Atanasova N."/>
            <person name="Osterlund E."/>
            <person name="Oksanen H.M."/>
            <person name="Bamford D.H."/>
            <person name="Hatfull G.F."/>
            <person name="Roine E."/>
            <person name="Hendrix R.W."/>
        </authorList>
    </citation>
    <scope>NUCLEOTIDE SEQUENCE [LARGE SCALE GENOMIC DNA]</scope>
</reference>
<dbReference type="EMBL" id="KC292025">
    <property type="protein sequence ID" value="AGM11292.1"/>
    <property type="molecule type" value="Genomic_DNA"/>
</dbReference>
<dbReference type="InterPro" id="IPR011043">
    <property type="entry name" value="Gal_Oxase/kelch_b-propeller"/>
</dbReference>
<dbReference type="InterPro" id="IPR015915">
    <property type="entry name" value="Kelch-typ_b-propeller"/>
</dbReference>
<gene>
    <name evidence="1" type="primary">37</name>
    <name evidence="1" type="ORF">HHTV1_37</name>
</gene>
<name>R4TKU1_9CAUD</name>
<dbReference type="KEGG" id="vg:16194252"/>
<dbReference type="Proteomes" id="UP000203449">
    <property type="component" value="Segment"/>
</dbReference>
<dbReference type="SUPFAM" id="SSF50965">
    <property type="entry name" value="Galactose oxidase, central domain"/>
    <property type="match status" value="1"/>
</dbReference>
<evidence type="ECO:0000313" key="1">
    <source>
        <dbReference type="EMBL" id="AGM11292.1"/>
    </source>
</evidence>
<protein>
    <submittedName>
        <fullName evidence="1">Uncharacterized protein</fullName>
    </submittedName>
</protein>
<proteinExistence type="predicted"/>
<accession>R4TKU1</accession>
<dbReference type="Gene3D" id="2.120.10.80">
    <property type="entry name" value="Kelch-type beta propeller"/>
    <property type="match status" value="1"/>
</dbReference>